<comment type="domain">
    <text evidence="6">Has three domains with a flexible linker between the domains II and III and assumes an 'L' shape. Domain III is highly mobile and contacts RuvB.</text>
</comment>
<comment type="subunit">
    <text evidence="6">Homotetramer. Forms an RuvA(8)-RuvB(12)-Holliday junction (HJ) complex. HJ DNA is sandwiched between 2 RuvA tetramers; dsDNA enters through RuvA and exits via RuvB. An RuvB hexamer assembles on each DNA strand where it exits the tetramer. Each RuvB hexamer is contacted by two RuvA subunits (via domain III) on 2 adjacent RuvB subunits; this complex drives branch migration. In the full resolvosome a probable DNA-RuvA(4)-RuvB(12)-RuvC(2) complex forms which resolves the HJ.</text>
</comment>
<dbReference type="InterPro" id="IPR013849">
    <property type="entry name" value="DNA_helicase_Holl-junc_RuvA_I"/>
</dbReference>
<sequence>MEIYKIGKIVSKNKNYIILESNFIGNLIYVANSERFIKGENRKIYIYKWENEYQKTTYGFENFRERILFEDLVNISGIGPKTAISVLNESWEKIMLLISEGDWEKLSKFPYISQKTAKQIVFEYQKKYQRIIETMRKNNDEGNDENKDDNNSIQSNLFTGKLDYKVASELEDTLKILGFQKKQIDLAVSSVEPNENFEILVENAIRIISNAREFRNQT</sequence>
<keyword evidence="3 6" id="KW-0238">DNA-binding</keyword>
<evidence type="ECO:0000256" key="6">
    <source>
        <dbReference type="HAMAP-Rule" id="MF_00031"/>
    </source>
</evidence>
<evidence type="ECO:0000256" key="4">
    <source>
        <dbReference type="ARBA" id="ARBA00023172"/>
    </source>
</evidence>
<dbReference type="InterPro" id="IPR010994">
    <property type="entry name" value="RuvA_2-like"/>
</dbReference>
<keyword evidence="5 6" id="KW-0234">DNA repair</keyword>
<gene>
    <name evidence="6 8" type="primary">ruvA</name>
    <name evidence="8" type="ORF">QEG99_02915</name>
</gene>
<reference evidence="8" key="1">
    <citation type="submission" date="2023-04" db="EMBL/GenBank/DDBJ databases">
        <title>Completed genome of Mycoplasma lagogenitalium type strain 12MS.</title>
        <authorList>
            <person name="Spergser J."/>
        </authorList>
    </citation>
    <scope>NUCLEOTIDE SEQUENCE</scope>
    <source>
        <strain evidence="8">12MS</strain>
    </source>
</reference>
<dbReference type="Proteomes" id="UP001179842">
    <property type="component" value="Chromosome"/>
</dbReference>
<dbReference type="Pfam" id="PF14520">
    <property type="entry name" value="HHH_5"/>
    <property type="match status" value="1"/>
</dbReference>
<feature type="domain" description="Helix-hairpin-helix DNA-binding motif class 1" evidence="7">
    <location>
        <begin position="70"/>
        <end position="89"/>
    </location>
</feature>
<evidence type="ECO:0000256" key="3">
    <source>
        <dbReference type="ARBA" id="ARBA00023125"/>
    </source>
</evidence>
<evidence type="ECO:0000259" key="7">
    <source>
        <dbReference type="SMART" id="SM00278"/>
    </source>
</evidence>
<keyword evidence="2 6" id="KW-0227">DNA damage</keyword>
<evidence type="ECO:0000313" key="9">
    <source>
        <dbReference type="Proteomes" id="UP001179842"/>
    </source>
</evidence>
<dbReference type="InterPro" id="IPR003583">
    <property type="entry name" value="Hlx-hairpin-Hlx_DNA-bd_motif"/>
</dbReference>
<name>A0ABY8LT28_9BACT</name>
<dbReference type="InterPro" id="IPR000085">
    <property type="entry name" value="RuvA"/>
</dbReference>
<keyword evidence="4 6" id="KW-0233">DNA recombination</keyword>
<dbReference type="Pfam" id="PF01330">
    <property type="entry name" value="RuvA_N"/>
    <property type="match status" value="1"/>
</dbReference>
<comment type="similarity">
    <text evidence="6">Belongs to the RuvA family.</text>
</comment>
<dbReference type="NCBIfam" id="TIGR00084">
    <property type="entry name" value="ruvA"/>
    <property type="match status" value="1"/>
</dbReference>
<keyword evidence="1 6" id="KW-0963">Cytoplasm</keyword>
<dbReference type="EMBL" id="CP122979">
    <property type="protein sequence ID" value="WGI36399.1"/>
    <property type="molecule type" value="Genomic_DNA"/>
</dbReference>
<evidence type="ECO:0000313" key="8">
    <source>
        <dbReference type="EMBL" id="WGI36399.1"/>
    </source>
</evidence>
<proteinExistence type="inferred from homology"/>
<accession>A0ABY8LT28</accession>
<dbReference type="RefSeq" id="WP_280101700.1">
    <property type="nucleotide sequence ID" value="NZ_CP122979.1"/>
</dbReference>
<dbReference type="SMART" id="SM00278">
    <property type="entry name" value="HhH1"/>
    <property type="match status" value="2"/>
</dbReference>
<evidence type="ECO:0000256" key="5">
    <source>
        <dbReference type="ARBA" id="ARBA00023204"/>
    </source>
</evidence>
<comment type="function">
    <text evidence="6">The RuvA-RuvB-RuvC complex processes Holliday junction (HJ) DNA during genetic recombination and DNA repair, while the RuvA-RuvB complex plays an important role in the rescue of blocked DNA replication forks via replication fork reversal (RFR). RuvA specifically binds to HJ cruciform DNA, conferring on it an open structure. The RuvB hexamer acts as an ATP-dependent pump, pulling dsDNA into and through the RuvAB complex. HJ branch migration allows RuvC to scan DNA until it finds its consensus sequence, where it cleaves and resolves the cruciform DNA.</text>
</comment>
<evidence type="ECO:0000256" key="1">
    <source>
        <dbReference type="ARBA" id="ARBA00022490"/>
    </source>
</evidence>
<feature type="domain" description="Helix-hairpin-helix DNA-binding motif class 1" evidence="7">
    <location>
        <begin position="104"/>
        <end position="123"/>
    </location>
</feature>
<keyword evidence="9" id="KW-1185">Reference proteome</keyword>
<evidence type="ECO:0000256" key="2">
    <source>
        <dbReference type="ARBA" id="ARBA00022763"/>
    </source>
</evidence>
<dbReference type="HAMAP" id="MF_00031">
    <property type="entry name" value="DNA_HJ_migration_RuvA"/>
    <property type="match status" value="1"/>
</dbReference>
<comment type="subcellular location">
    <subcellularLocation>
        <location evidence="6">Cytoplasm</location>
    </subcellularLocation>
</comment>
<feature type="region of interest" description="Domain III" evidence="6">
    <location>
        <begin position="162"/>
        <end position="218"/>
    </location>
</feature>
<dbReference type="Gene3D" id="1.10.150.20">
    <property type="entry name" value="5' to 3' exonuclease, C-terminal subdomain"/>
    <property type="match status" value="1"/>
</dbReference>
<organism evidence="8 9">
    <name type="scientific">Mesomycoplasma lagogenitalium</name>
    <dbReference type="NCBI Taxonomy" id="171286"/>
    <lineage>
        <taxon>Bacteria</taxon>
        <taxon>Bacillati</taxon>
        <taxon>Mycoplasmatota</taxon>
        <taxon>Mycoplasmoidales</taxon>
        <taxon>Metamycoplasmataceae</taxon>
        <taxon>Mesomycoplasma</taxon>
    </lineage>
</organism>
<protein>
    <recommendedName>
        <fullName evidence="6">Holliday junction branch migration complex subunit RuvA</fullName>
    </recommendedName>
</protein>
<dbReference type="SUPFAM" id="SSF47781">
    <property type="entry name" value="RuvA domain 2-like"/>
    <property type="match status" value="1"/>
</dbReference>
<comment type="caution">
    <text evidence="6">Lacks conserved residue(s) required for the propagation of feature annotation.</text>
</comment>